<evidence type="ECO:0000256" key="1">
    <source>
        <dbReference type="ARBA" id="ARBA00001966"/>
    </source>
</evidence>
<dbReference type="Gene3D" id="3.30.70.20">
    <property type="match status" value="1"/>
</dbReference>
<dbReference type="Gene3D" id="2.30.110.10">
    <property type="entry name" value="Electron Transport, Fmn-binding Protein, Chain A"/>
    <property type="match status" value="1"/>
</dbReference>
<comment type="caution">
    <text evidence="9">The sequence shown here is derived from an EMBL/GenBank/DDBJ whole genome shotgun (WGS) entry which is preliminary data.</text>
</comment>
<sequence length="225" mass="25831">MNAQDFLQILREVKDVTFATTDENGRPRARIIDVMLVEEGRLYFCTARGKDFYRELTEGGYVAVTGMNRDFQMVRLEGKAWKVPEQKKWIDRIFEENPVMNDVYPGDSRYILEPFCLDGGQMEFFDLGKSPIQRWSFVLGEEAPREKGFLITEACIGCGKCSRSCPQKCIDRRTDCHEDRCKERREASGDSGAPYVIRQENCLHCGLCQENCPVSAIVRRGERAC</sequence>
<evidence type="ECO:0000256" key="2">
    <source>
        <dbReference type="ARBA" id="ARBA00003532"/>
    </source>
</evidence>
<evidence type="ECO:0000313" key="10">
    <source>
        <dbReference type="Proteomes" id="UP000716906"/>
    </source>
</evidence>
<dbReference type="PROSITE" id="PS00198">
    <property type="entry name" value="4FE4S_FER_1"/>
    <property type="match status" value="2"/>
</dbReference>
<name>A0ABS2EAI9_9FIRM</name>
<evidence type="ECO:0000256" key="5">
    <source>
        <dbReference type="ARBA" id="ARBA00022723"/>
    </source>
</evidence>
<dbReference type="PANTHER" id="PTHR24960:SF79">
    <property type="entry name" value="PHOTOSYSTEM I IRON-SULFUR CENTER"/>
    <property type="match status" value="1"/>
</dbReference>
<keyword evidence="5" id="KW-0479">Metal-binding</keyword>
<evidence type="ECO:0000259" key="8">
    <source>
        <dbReference type="PROSITE" id="PS51379"/>
    </source>
</evidence>
<dbReference type="RefSeq" id="WP_033127145.1">
    <property type="nucleotide sequence ID" value="NZ_JACLYY010000010.1"/>
</dbReference>
<keyword evidence="10" id="KW-1185">Reference proteome</keyword>
<dbReference type="Proteomes" id="UP000716906">
    <property type="component" value="Unassembled WGS sequence"/>
</dbReference>
<evidence type="ECO:0000313" key="9">
    <source>
        <dbReference type="EMBL" id="MBM6738641.1"/>
    </source>
</evidence>
<organism evidence="9 10">
    <name type="scientific">Faecalicatena fissicatena</name>
    <dbReference type="NCBI Taxonomy" id="290055"/>
    <lineage>
        <taxon>Bacteria</taxon>
        <taxon>Bacillati</taxon>
        <taxon>Bacillota</taxon>
        <taxon>Clostridia</taxon>
        <taxon>Lachnospirales</taxon>
        <taxon>Lachnospiraceae</taxon>
        <taxon>Faecalicatena</taxon>
    </lineage>
</organism>
<evidence type="ECO:0000256" key="6">
    <source>
        <dbReference type="ARBA" id="ARBA00023004"/>
    </source>
</evidence>
<dbReference type="SUPFAM" id="SSF54862">
    <property type="entry name" value="4Fe-4S ferredoxins"/>
    <property type="match status" value="1"/>
</dbReference>
<keyword evidence="4" id="KW-0004">4Fe-4S</keyword>
<protein>
    <recommendedName>
        <fullName evidence="3">Ferredoxin</fullName>
    </recommendedName>
</protein>
<dbReference type="InterPro" id="IPR012349">
    <property type="entry name" value="Split_barrel_FMN-bd"/>
</dbReference>
<proteinExistence type="predicted"/>
<evidence type="ECO:0000256" key="7">
    <source>
        <dbReference type="ARBA" id="ARBA00023014"/>
    </source>
</evidence>
<dbReference type="InterPro" id="IPR050157">
    <property type="entry name" value="PSI_iron-sulfur_center"/>
</dbReference>
<dbReference type="InterPro" id="IPR011576">
    <property type="entry name" value="Pyridox_Oxase_N"/>
</dbReference>
<accession>A0ABS2EAI9</accession>
<dbReference type="SUPFAM" id="SSF50475">
    <property type="entry name" value="FMN-binding split barrel"/>
    <property type="match status" value="1"/>
</dbReference>
<gene>
    <name evidence="9" type="ORF">H7U36_11100</name>
</gene>
<dbReference type="InterPro" id="IPR017900">
    <property type="entry name" value="4Fe4S_Fe_S_CS"/>
</dbReference>
<dbReference type="PANTHER" id="PTHR24960">
    <property type="entry name" value="PHOTOSYSTEM I IRON-SULFUR CENTER-RELATED"/>
    <property type="match status" value="1"/>
</dbReference>
<evidence type="ECO:0000256" key="4">
    <source>
        <dbReference type="ARBA" id="ARBA00022485"/>
    </source>
</evidence>
<keyword evidence="7" id="KW-0411">Iron-sulfur</keyword>
<feature type="domain" description="4Fe-4S ferredoxin-type" evidence="8">
    <location>
        <begin position="146"/>
        <end position="175"/>
    </location>
</feature>
<keyword evidence="6" id="KW-0408">Iron</keyword>
<comment type="function">
    <text evidence="2">Ferredoxins are iron-sulfur proteins that transfer electrons in a wide variety of metabolic reactions.</text>
</comment>
<reference evidence="9 10" key="1">
    <citation type="journal article" date="2021" name="Sci. Rep.">
        <title>The distribution of antibiotic resistance genes in chicken gut microbiota commensals.</title>
        <authorList>
            <person name="Juricova H."/>
            <person name="Matiasovicova J."/>
            <person name="Kubasova T."/>
            <person name="Cejkova D."/>
            <person name="Rychlik I."/>
        </authorList>
    </citation>
    <scope>NUCLEOTIDE SEQUENCE [LARGE SCALE GENOMIC DNA]</scope>
    <source>
        <strain evidence="9 10">An773</strain>
    </source>
</reference>
<dbReference type="EMBL" id="JACLYY010000010">
    <property type="protein sequence ID" value="MBM6738641.1"/>
    <property type="molecule type" value="Genomic_DNA"/>
</dbReference>
<dbReference type="Pfam" id="PF12838">
    <property type="entry name" value="Fer4_7"/>
    <property type="match status" value="1"/>
</dbReference>
<comment type="cofactor">
    <cofactor evidence="1">
        <name>[4Fe-4S] cluster</name>
        <dbReference type="ChEBI" id="CHEBI:49883"/>
    </cofactor>
</comment>
<dbReference type="PROSITE" id="PS51379">
    <property type="entry name" value="4FE4S_FER_2"/>
    <property type="match status" value="2"/>
</dbReference>
<evidence type="ECO:0000256" key="3">
    <source>
        <dbReference type="ARBA" id="ARBA00013529"/>
    </source>
</evidence>
<dbReference type="Pfam" id="PF01243">
    <property type="entry name" value="PNPOx_N"/>
    <property type="match status" value="1"/>
</dbReference>
<dbReference type="InterPro" id="IPR017896">
    <property type="entry name" value="4Fe4S_Fe-S-bd"/>
</dbReference>
<feature type="domain" description="4Fe-4S ferredoxin-type" evidence="8">
    <location>
        <begin position="193"/>
        <end position="222"/>
    </location>
</feature>